<dbReference type="AlphaFoldDB" id="A0A3E0HE86"/>
<organism evidence="1 2">
    <name type="scientific">Kutzneria buriramensis</name>
    <dbReference type="NCBI Taxonomy" id="1045776"/>
    <lineage>
        <taxon>Bacteria</taxon>
        <taxon>Bacillati</taxon>
        <taxon>Actinomycetota</taxon>
        <taxon>Actinomycetes</taxon>
        <taxon>Pseudonocardiales</taxon>
        <taxon>Pseudonocardiaceae</taxon>
        <taxon>Kutzneria</taxon>
    </lineage>
</organism>
<accession>A0A3E0HE86</accession>
<keyword evidence="2" id="KW-1185">Reference proteome</keyword>
<dbReference type="Proteomes" id="UP000256269">
    <property type="component" value="Unassembled WGS sequence"/>
</dbReference>
<reference evidence="1 2" key="1">
    <citation type="submission" date="2018-08" db="EMBL/GenBank/DDBJ databases">
        <title>Genomic Encyclopedia of Archaeal and Bacterial Type Strains, Phase II (KMG-II): from individual species to whole genera.</title>
        <authorList>
            <person name="Goeker M."/>
        </authorList>
    </citation>
    <scope>NUCLEOTIDE SEQUENCE [LARGE SCALE GENOMIC DNA]</scope>
    <source>
        <strain evidence="1 2">DSM 45791</strain>
    </source>
</reference>
<dbReference type="EMBL" id="QUNO01000010">
    <property type="protein sequence ID" value="REH42721.1"/>
    <property type="molecule type" value="Genomic_DNA"/>
</dbReference>
<gene>
    <name evidence="1" type="ORF">BCF44_110218</name>
</gene>
<evidence type="ECO:0000313" key="2">
    <source>
        <dbReference type="Proteomes" id="UP000256269"/>
    </source>
</evidence>
<evidence type="ECO:0000313" key="1">
    <source>
        <dbReference type="EMBL" id="REH42721.1"/>
    </source>
</evidence>
<dbReference type="RefSeq" id="WP_170217805.1">
    <property type="nucleotide sequence ID" value="NZ_CP144375.1"/>
</dbReference>
<proteinExistence type="predicted"/>
<protein>
    <submittedName>
        <fullName evidence="1">Uncharacterized protein</fullName>
    </submittedName>
</protein>
<comment type="caution">
    <text evidence="1">The sequence shown here is derived from an EMBL/GenBank/DDBJ whole genome shotgun (WGS) entry which is preliminary data.</text>
</comment>
<name>A0A3E0HE86_9PSEU</name>
<sequence>MGLPVPRDVVALVLDVLRPALAERAEPYAAGLVVSSEMGSEPGSDADDGPPSLPWLLVAEDGHTWSWPAVQRSTIRLTCWHRSEFTAKAVCALALGLLCAPGIRAAPIAADPITAPITSLDPYTDQPLATASVAVFARTPLL</sequence>